<gene>
    <name evidence="1" type="ORF">Slin15195_G027090</name>
</gene>
<keyword evidence="2" id="KW-1185">Reference proteome</keyword>
<dbReference type="AlphaFoldDB" id="A0A9Q9AMY9"/>
<evidence type="ECO:0000313" key="2">
    <source>
        <dbReference type="Proteomes" id="UP001056384"/>
    </source>
</evidence>
<accession>A0A9Q9AMY9</accession>
<sequence length="118" mass="13487">MAPAEESQIAPRPRYQTVVEADFLRRTGLDPNDDEDMQLYSLMKREVLAGVRRLSDAGYNDNGSESALQVEIFRIYQDASTATRLVYDRGVVGEGDQAHENWVIRWLLWNAMNQPNGR</sequence>
<name>A0A9Q9AMY9_9PEZI</name>
<organism evidence="1 2">
    <name type="scientific">Septoria linicola</name>
    <dbReference type="NCBI Taxonomy" id="215465"/>
    <lineage>
        <taxon>Eukaryota</taxon>
        <taxon>Fungi</taxon>
        <taxon>Dikarya</taxon>
        <taxon>Ascomycota</taxon>
        <taxon>Pezizomycotina</taxon>
        <taxon>Dothideomycetes</taxon>
        <taxon>Dothideomycetidae</taxon>
        <taxon>Mycosphaerellales</taxon>
        <taxon>Mycosphaerellaceae</taxon>
        <taxon>Septoria</taxon>
    </lineage>
</organism>
<evidence type="ECO:0000313" key="1">
    <source>
        <dbReference type="EMBL" id="USW49390.1"/>
    </source>
</evidence>
<dbReference type="EMBL" id="CP099419">
    <property type="protein sequence ID" value="USW49390.1"/>
    <property type="molecule type" value="Genomic_DNA"/>
</dbReference>
<reference evidence="1" key="1">
    <citation type="submission" date="2022-06" db="EMBL/GenBank/DDBJ databases">
        <title>Complete genome sequences of two strains of the flax pathogen Septoria linicola.</title>
        <authorList>
            <person name="Lapalu N."/>
            <person name="Simon A."/>
            <person name="Demenou B."/>
            <person name="Paumier D."/>
            <person name="Guillot M.-P."/>
            <person name="Gout L."/>
            <person name="Valade R."/>
        </authorList>
    </citation>
    <scope>NUCLEOTIDE SEQUENCE</scope>
    <source>
        <strain evidence="1">SE15195</strain>
    </source>
</reference>
<proteinExistence type="predicted"/>
<dbReference type="Proteomes" id="UP001056384">
    <property type="component" value="Chromosome 2"/>
</dbReference>
<protein>
    <submittedName>
        <fullName evidence="1">Uncharacterized protein</fullName>
    </submittedName>
</protein>